<comment type="caution">
    <text evidence="3">The sequence shown here is derived from an EMBL/GenBank/DDBJ whole genome shotgun (WGS) entry which is preliminary data.</text>
</comment>
<dbReference type="OrthoDB" id="21342at2"/>
<dbReference type="SUPFAM" id="SSF53335">
    <property type="entry name" value="S-adenosyl-L-methionine-dependent methyltransferases"/>
    <property type="match status" value="1"/>
</dbReference>
<sequence length="304" mass="33696">MSQANNVMEAAEPSEASGVSEVSGDELLDVAHWERLWEERWDTRETMYVGEAHMGYWQARAEDFSDGRRAYDFDFGRQIVQALSSHLPQHAEVLDVGCGPGSLLIPLSQAGHHVTAVEPAEQMLAQLRANATAAGVGEYEVLQQFWQDVDVQELTGHFDLALSAITMWMFRDLRVQLERLETVSRGLCCVVGGAGGEASGHSDGLWSAIMGDARQPGYSEFPLVFNLLYAMGRLPEVRIVDYRTERSVESKIRQQKLFYAKYTAMTPAVEKLIEDAMRNAGESGMVQESCKASVVFWNAPGAGR</sequence>
<dbReference type="GO" id="GO:0032259">
    <property type="term" value="P:methylation"/>
    <property type="evidence" value="ECO:0007669"/>
    <property type="project" value="UniProtKB-KW"/>
</dbReference>
<dbReference type="AlphaFoldDB" id="A0A6P1ZFA9"/>
<accession>A0A6P1ZFA9</accession>
<evidence type="ECO:0000313" key="4">
    <source>
        <dbReference type="Proteomes" id="UP000434052"/>
    </source>
</evidence>
<dbReference type="PANTHER" id="PTHR43667:SF2">
    <property type="entry name" value="FATTY ACID C-METHYL TRANSFERASE"/>
    <property type="match status" value="1"/>
</dbReference>
<dbReference type="InterPro" id="IPR050723">
    <property type="entry name" value="CFA/CMAS"/>
</dbReference>
<keyword evidence="3" id="KW-0808">Transferase</keyword>
<dbReference type="Pfam" id="PF13649">
    <property type="entry name" value="Methyltransf_25"/>
    <property type="match status" value="1"/>
</dbReference>
<evidence type="ECO:0000256" key="1">
    <source>
        <dbReference type="SAM" id="MobiDB-lite"/>
    </source>
</evidence>
<organism evidence="3 4">
    <name type="scientific">Oceanidesulfovibrio marinus</name>
    <dbReference type="NCBI Taxonomy" id="370038"/>
    <lineage>
        <taxon>Bacteria</taxon>
        <taxon>Pseudomonadati</taxon>
        <taxon>Thermodesulfobacteriota</taxon>
        <taxon>Desulfovibrionia</taxon>
        <taxon>Desulfovibrionales</taxon>
        <taxon>Desulfovibrionaceae</taxon>
        <taxon>Oceanidesulfovibrio</taxon>
    </lineage>
</organism>
<dbReference type="RefSeq" id="WP_144306912.1">
    <property type="nucleotide sequence ID" value="NZ_QMIF01000016.1"/>
</dbReference>
<protein>
    <submittedName>
        <fullName evidence="3">SAM-dependent methyltransferase</fullName>
    </submittedName>
</protein>
<feature type="domain" description="Methyltransferase" evidence="2">
    <location>
        <begin position="93"/>
        <end position="171"/>
    </location>
</feature>
<dbReference type="InterPro" id="IPR029063">
    <property type="entry name" value="SAM-dependent_MTases_sf"/>
</dbReference>
<gene>
    <name evidence="3" type="ORF">DQK91_18630</name>
</gene>
<evidence type="ECO:0000259" key="2">
    <source>
        <dbReference type="Pfam" id="PF13649"/>
    </source>
</evidence>
<dbReference type="InterPro" id="IPR041698">
    <property type="entry name" value="Methyltransf_25"/>
</dbReference>
<dbReference type="Gene3D" id="3.40.50.150">
    <property type="entry name" value="Vaccinia Virus protein VP39"/>
    <property type="match status" value="1"/>
</dbReference>
<feature type="region of interest" description="Disordered" evidence="1">
    <location>
        <begin position="1"/>
        <end position="22"/>
    </location>
</feature>
<proteinExistence type="predicted"/>
<evidence type="ECO:0000313" key="3">
    <source>
        <dbReference type="EMBL" id="TVM31412.1"/>
    </source>
</evidence>
<dbReference type="GO" id="GO:0008168">
    <property type="term" value="F:methyltransferase activity"/>
    <property type="evidence" value="ECO:0007669"/>
    <property type="project" value="UniProtKB-KW"/>
</dbReference>
<name>A0A6P1ZFA9_9BACT</name>
<dbReference type="Proteomes" id="UP000434052">
    <property type="component" value="Unassembled WGS sequence"/>
</dbReference>
<keyword evidence="3" id="KW-0489">Methyltransferase</keyword>
<dbReference type="EMBL" id="QMIF01000016">
    <property type="protein sequence ID" value="TVM31412.1"/>
    <property type="molecule type" value="Genomic_DNA"/>
</dbReference>
<dbReference type="PANTHER" id="PTHR43667">
    <property type="entry name" value="CYCLOPROPANE-FATTY-ACYL-PHOSPHOLIPID SYNTHASE"/>
    <property type="match status" value="1"/>
</dbReference>
<reference evidence="3 4" key="1">
    <citation type="submission" date="2018-06" db="EMBL/GenBank/DDBJ databases">
        <title>Complete genome of Desulfovibrio marinus P48SEP.</title>
        <authorList>
            <person name="Crispim J.S."/>
            <person name="Vidigal P.M.P."/>
            <person name="Silva L.C.F."/>
            <person name="Araujo L.C."/>
            <person name="Laguardia C.N."/>
            <person name="Dias R.S."/>
            <person name="Sousa M.P."/>
            <person name="Paula S.O."/>
            <person name="Silva C."/>
        </authorList>
    </citation>
    <scope>NUCLEOTIDE SEQUENCE [LARGE SCALE GENOMIC DNA]</scope>
    <source>
        <strain evidence="3 4">P48SEP</strain>
    </source>
</reference>
<dbReference type="CDD" id="cd02440">
    <property type="entry name" value="AdoMet_MTases"/>
    <property type="match status" value="1"/>
</dbReference>